<dbReference type="AlphaFoldDB" id="A0A0C9U0N3"/>
<feature type="compositionally biased region" description="Basic and acidic residues" evidence="2">
    <location>
        <begin position="386"/>
        <end position="398"/>
    </location>
</feature>
<dbReference type="InterPro" id="IPR045913">
    <property type="entry name" value="TBC20/Gyp8-like"/>
</dbReference>
<name>A0A0C9U0N3_SPHS4</name>
<dbReference type="InterPro" id="IPR000195">
    <property type="entry name" value="Rab-GAP-TBC_dom"/>
</dbReference>
<dbReference type="Pfam" id="PF00566">
    <property type="entry name" value="RabGAP-TBC"/>
    <property type="match status" value="1"/>
</dbReference>
<evidence type="ECO:0000256" key="1">
    <source>
        <dbReference type="ARBA" id="ARBA00022468"/>
    </source>
</evidence>
<dbReference type="GO" id="GO:0005789">
    <property type="term" value="C:endoplasmic reticulum membrane"/>
    <property type="evidence" value="ECO:0007669"/>
    <property type="project" value="TreeGrafter"/>
</dbReference>
<proteinExistence type="predicted"/>
<dbReference type="Gene3D" id="1.10.472.80">
    <property type="entry name" value="Ypt/Rab-GAP domain of gyp1p, domain 3"/>
    <property type="match status" value="1"/>
</dbReference>
<dbReference type="PANTHER" id="PTHR20913:SF7">
    <property type="entry name" value="RE60063P"/>
    <property type="match status" value="1"/>
</dbReference>
<dbReference type="EMBL" id="KN837331">
    <property type="protein sequence ID" value="KIJ27554.1"/>
    <property type="molecule type" value="Genomic_DNA"/>
</dbReference>
<dbReference type="Gene3D" id="1.10.8.1310">
    <property type="match status" value="1"/>
</dbReference>
<dbReference type="GO" id="GO:0005096">
    <property type="term" value="F:GTPase activator activity"/>
    <property type="evidence" value="ECO:0007669"/>
    <property type="project" value="UniProtKB-KW"/>
</dbReference>
<feature type="compositionally biased region" description="Basic and acidic residues" evidence="2">
    <location>
        <begin position="341"/>
        <end position="354"/>
    </location>
</feature>
<protein>
    <submittedName>
        <fullName evidence="4">Unplaced genomic scaffold SPHSTscaffold_256, whole genome shotgun sequence</fullName>
    </submittedName>
</protein>
<dbReference type="Proteomes" id="UP000054279">
    <property type="component" value="Unassembled WGS sequence"/>
</dbReference>
<organism evidence="4 5">
    <name type="scientific">Sphaerobolus stellatus (strain SS14)</name>
    <dbReference type="NCBI Taxonomy" id="990650"/>
    <lineage>
        <taxon>Eukaryota</taxon>
        <taxon>Fungi</taxon>
        <taxon>Dikarya</taxon>
        <taxon>Basidiomycota</taxon>
        <taxon>Agaricomycotina</taxon>
        <taxon>Agaricomycetes</taxon>
        <taxon>Phallomycetidae</taxon>
        <taxon>Geastrales</taxon>
        <taxon>Sphaerobolaceae</taxon>
        <taxon>Sphaerobolus</taxon>
    </lineage>
</organism>
<evidence type="ECO:0000313" key="4">
    <source>
        <dbReference type="EMBL" id="KIJ27554.1"/>
    </source>
</evidence>
<accession>A0A0C9U0N3</accession>
<gene>
    <name evidence="4" type="ORF">M422DRAFT_271224</name>
</gene>
<evidence type="ECO:0000259" key="3">
    <source>
        <dbReference type="PROSITE" id="PS50086"/>
    </source>
</evidence>
<reference evidence="4 5" key="1">
    <citation type="submission" date="2014-06" db="EMBL/GenBank/DDBJ databases">
        <title>Evolutionary Origins and Diversification of the Mycorrhizal Mutualists.</title>
        <authorList>
            <consortium name="DOE Joint Genome Institute"/>
            <consortium name="Mycorrhizal Genomics Consortium"/>
            <person name="Kohler A."/>
            <person name="Kuo A."/>
            <person name="Nagy L.G."/>
            <person name="Floudas D."/>
            <person name="Copeland A."/>
            <person name="Barry K.W."/>
            <person name="Cichocki N."/>
            <person name="Veneault-Fourrey C."/>
            <person name="LaButti K."/>
            <person name="Lindquist E.A."/>
            <person name="Lipzen A."/>
            <person name="Lundell T."/>
            <person name="Morin E."/>
            <person name="Murat C."/>
            <person name="Riley R."/>
            <person name="Ohm R."/>
            <person name="Sun H."/>
            <person name="Tunlid A."/>
            <person name="Henrissat B."/>
            <person name="Grigoriev I.V."/>
            <person name="Hibbett D.S."/>
            <person name="Martin F."/>
        </authorList>
    </citation>
    <scope>NUCLEOTIDE SEQUENCE [LARGE SCALE GENOMIC DNA]</scope>
    <source>
        <strain evidence="4 5">SS14</strain>
    </source>
</reference>
<feature type="compositionally biased region" description="Polar residues" evidence="2">
    <location>
        <begin position="73"/>
        <end position="82"/>
    </location>
</feature>
<dbReference type="PANTHER" id="PTHR20913">
    <property type="entry name" value="TBC1 DOMAIN FAMILY MEMBER 20/GTPASE"/>
    <property type="match status" value="1"/>
</dbReference>
<feature type="region of interest" description="Disordered" evidence="2">
    <location>
        <begin position="63"/>
        <end position="84"/>
    </location>
</feature>
<evidence type="ECO:0000256" key="2">
    <source>
        <dbReference type="SAM" id="MobiDB-lite"/>
    </source>
</evidence>
<feature type="domain" description="Rab-GAP TBC" evidence="3">
    <location>
        <begin position="36"/>
        <end position="273"/>
    </location>
</feature>
<dbReference type="GO" id="GO:0006888">
    <property type="term" value="P:endoplasmic reticulum to Golgi vesicle-mediated transport"/>
    <property type="evidence" value="ECO:0007669"/>
    <property type="project" value="TreeGrafter"/>
</dbReference>
<dbReference type="SUPFAM" id="SSF47923">
    <property type="entry name" value="Ypt/Rab-GAP domain of gyp1p"/>
    <property type="match status" value="2"/>
</dbReference>
<keyword evidence="1" id="KW-0343">GTPase activation</keyword>
<dbReference type="OrthoDB" id="206700at2759"/>
<evidence type="ECO:0000313" key="5">
    <source>
        <dbReference type="Proteomes" id="UP000054279"/>
    </source>
</evidence>
<keyword evidence="5" id="KW-1185">Reference proteome</keyword>
<dbReference type="InterPro" id="IPR035969">
    <property type="entry name" value="Rab-GAP_TBC_sf"/>
</dbReference>
<dbReference type="HOGENOM" id="CLU_024796_1_0_1"/>
<sequence length="613" mass="67717">MAQEPACQLDNREELVRKAIRDNDILKLREISVLPGGFNAARKQAWPYLLGIDYEEVLASTEDLSNQDEASEEQANSPQLSGSYASLPSSDALSASLDVSDISRETSRFLRDGGNLPAHPDEHQVQLDTDRSFVLYPVESRSMVQRKHLQDDLHDVILGVLRKRSTLRYFQGYHDIISVLFLSLPAELVLPCAEKLSLHRLRDSMGHGLEPLIGQLRVLKRLLRLIDPEYAAMLEKNSAIPYYALSNLLTLFAHDVPTLPLIQHIYDWLFCREPVASIWLAAAIILHKKEEVLELENEGDEAMGMVHSVLCALPTLSEGETELEHEPIPLIGAPSETAEEDEKRLVSDDSEIPRSPEFLPVEPHQLSDSWQWQSDSDPKLGAISEDSTKPKEAEKNVDEESSLGSQVSQKDAERSPTEPLAHSKARSGSESLPGSFIEKSVRPPVSLPALLRQADELLLKYPPTSPDLKLAETFGTQSVLHAPILTPSGVSYILDDGEAEACVGGDQVVLPVSQEELDEESGVWKEEEEEKKRRKARIIERRRHIPKPLLFKIKKQTVVTSAVVLIGVAVALYAGRHHAGRGTGGRFGGEGVGWVAAWVGGLLGVGERLGIAL</sequence>
<dbReference type="PROSITE" id="PS50086">
    <property type="entry name" value="TBC_RABGAP"/>
    <property type="match status" value="1"/>
</dbReference>
<feature type="region of interest" description="Disordered" evidence="2">
    <location>
        <begin position="322"/>
        <end position="439"/>
    </location>
</feature>
<dbReference type="SMART" id="SM00164">
    <property type="entry name" value="TBC"/>
    <property type="match status" value="1"/>
</dbReference>